<proteinExistence type="predicted"/>
<keyword evidence="8" id="KW-1185">Reference proteome</keyword>
<dbReference type="InterPro" id="IPR051068">
    <property type="entry name" value="MFS_Domain-Containing_Protein"/>
</dbReference>
<dbReference type="Gene3D" id="1.20.1250.20">
    <property type="entry name" value="MFS general substrate transporter like domains"/>
    <property type="match status" value="1"/>
</dbReference>
<feature type="transmembrane region" description="Helical" evidence="5">
    <location>
        <begin position="643"/>
        <end position="662"/>
    </location>
</feature>
<keyword evidence="2 5" id="KW-0812">Transmembrane</keyword>
<dbReference type="EMBL" id="CM000641">
    <property type="protein sequence ID" value="EED93309.1"/>
    <property type="molecule type" value="Genomic_DNA"/>
</dbReference>
<gene>
    <name evidence="7" type="ORF">THAPSDRAFT_22245</name>
</gene>
<dbReference type="Proteomes" id="UP000001449">
    <property type="component" value="Chromosome 4"/>
</dbReference>
<dbReference type="PANTHER" id="PTHR23510">
    <property type="entry name" value="INNER MEMBRANE TRANSPORT PROTEIN YAJR"/>
    <property type="match status" value="1"/>
</dbReference>
<dbReference type="KEGG" id="tps:THAPSDRAFT_22245"/>
<feature type="domain" description="SPX" evidence="6">
    <location>
        <begin position="2"/>
        <end position="258"/>
    </location>
</feature>
<dbReference type="InterPro" id="IPR005828">
    <property type="entry name" value="MFS_sugar_transport-like"/>
</dbReference>
<evidence type="ECO:0000313" key="8">
    <source>
        <dbReference type="Proteomes" id="UP000001449"/>
    </source>
</evidence>
<feature type="transmembrane region" description="Helical" evidence="5">
    <location>
        <begin position="528"/>
        <end position="549"/>
    </location>
</feature>
<feature type="transmembrane region" description="Helical" evidence="5">
    <location>
        <begin position="790"/>
        <end position="813"/>
    </location>
</feature>
<dbReference type="InterPro" id="IPR036259">
    <property type="entry name" value="MFS_trans_sf"/>
</dbReference>
<evidence type="ECO:0000259" key="6">
    <source>
        <dbReference type="PROSITE" id="PS51382"/>
    </source>
</evidence>
<name>B8BZ92_THAPS</name>
<feature type="transmembrane region" description="Helical" evidence="5">
    <location>
        <begin position="500"/>
        <end position="521"/>
    </location>
</feature>
<feature type="transmembrane region" description="Helical" evidence="5">
    <location>
        <begin position="890"/>
        <end position="909"/>
    </location>
</feature>
<dbReference type="eggNOG" id="KOG2325">
    <property type="taxonomic scope" value="Eukaryota"/>
</dbReference>
<dbReference type="SUPFAM" id="SSF103473">
    <property type="entry name" value="MFS general substrate transporter"/>
    <property type="match status" value="1"/>
</dbReference>
<feature type="transmembrane region" description="Helical" evidence="5">
    <location>
        <begin position="929"/>
        <end position="946"/>
    </location>
</feature>
<feature type="transmembrane region" description="Helical" evidence="5">
    <location>
        <begin position="460"/>
        <end position="480"/>
    </location>
</feature>
<keyword evidence="3 5" id="KW-1133">Transmembrane helix</keyword>
<dbReference type="GO" id="GO:0022857">
    <property type="term" value="F:transmembrane transporter activity"/>
    <property type="evidence" value="ECO:0000318"/>
    <property type="project" value="GO_Central"/>
</dbReference>
<feature type="transmembrane region" description="Helical" evidence="5">
    <location>
        <begin position="761"/>
        <end position="778"/>
    </location>
</feature>
<evidence type="ECO:0000256" key="1">
    <source>
        <dbReference type="ARBA" id="ARBA00004141"/>
    </source>
</evidence>
<dbReference type="GO" id="GO:0016020">
    <property type="term" value="C:membrane"/>
    <property type="evidence" value="ECO:0000318"/>
    <property type="project" value="GO_Central"/>
</dbReference>
<accession>B8BZ92</accession>
<evidence type="ECO:0000256" key="3">
    <source>
        <dbReference type="ARBA" id="ARBA00022989"/>
    </source>
</evidence>
<organism evidence="7 8">
    <name type="scientific">Thalassiosira pseudonana</name>
    <name type="common">Marine diatom</name>
    <name type="synonym">Cyclotella nana</name>
    <dbReference type="NCBI Taxonomy" id="35128"/>
    <lineage>
        <taxon>Eukaryota</taxon>
        <taxon>Sar</taxon>
        <taxon>Stramenopiles</taxon>
        <taxon>Ochrophyta</taxon>
        <taxon>Bacillariophyta</taxon>
        <taxon>Coscinodiscophyceae</taxon>
        <taxon>Thalassiosirophycidae</taxon>
        <taxon>Thalassiosirales</taxon>
        <taxon>Thalassiosiraceae</taxon>
        <taxon>Thalassiosira</taxon>
    </lineage>
</organism>
<evidence type="ECO:0000256" key="2">
    <source>
        <dbReference type="ARBA" id="ARBA00022692"/>
    </source>
</evidence>
<evidence type="ECO:0000313" key="7">
    <source>
        <dbReference type="EMBL" id="EED93309.1"/>
    </source>
</evidence>
<dbReference type="PANTHER" id="PTHR23510:SF64">
    <property type="entry name" value="INNER MEMBRANE TRANSPORT PROTEIN YAJR"/>
    <property type="match status" value="1"/>
</dbReference>
<dbReference type="PaxDb" id="35128-Thaps22245"/>
<feature type="transmembrane region" description="Helical" evidence="5">
    <location>
        <begin position="587"/>
        <end position="609"/>
    </location>
</feature>
<feature type="transmembrane region" description="Helical" evidence="5">
    <location>
        <begin position="855"/>
        <end position="878"/>
    </location>
</feature>
<keyword evidence="4 5" id="KW-0472">Membrane</keyword>
<dbReference type="RefSeq" id="XP_002289772.1">
    <property type="nucleotide sequence ID" value="XM_002289736.1"/>
</dbReference>
<dbReference type="HOGENOM" id="CLU_309182_0_0_1"/>
<protein>
    <recommendedName>
        <fullName evidence="6">SPX domain-containing protein</fullName>
    </recommendedName>
</protein>
<reference evidence="7 8" key="1">
    <citation type="journal article" date="2004" name="Science">
        <title>The genome of the diatom Thalassiosira pseudonana: ecology, evolution, and metabolism.</title>
        <authorList>
            <person name="Armbrust E.V."/>
            <person name="Berges J.A."/>
            <person name="Bowler C."/>
            <person name="Green B.R."/>
            <person name="Martinez D."/>
            <person name="Putnam N.H."/>
            <person name="Zhou S."/>
            <person name="Allen A.E."/>
            <person name="Apt K.E."/>
            <person name="Bechner M."/>
            <person name="Brzezinski M.A."/>
            <person name="Chaal B.K."/>
            <person name="Chiovitti A."/>
            <person name="Davis A.K."/>
            <person name="Demarest M.S."/>
            <person name="Detter J.C."/>
            <person name="Glavina T."/>
            <person name="Goodstein D."/>
            <person name="Hadi M.Z."/>
            <person name="Hellsten U."/>
            <person name="Hildebrand M."/>
            <person name="Jenkins B.D."/>
            <person name="Jurka J."/>
            <person name="Kapitonov V.V."/>
            <person name="Kroger N."/>
            <person name="Lau W.W."/>
            <person name="Lane T.W."/>
            <person name="Larimer F.W."/>
            <person name="Lippmeier J.C."/>
            <person name="Lucas S."/>
            <person name="Medina M."/>
            <person name="Montsant A."/>
            <person name="Obornik M."/>
            <person name="Parker M.S."/>
            <person name="Palenik B."/>
            <person name="Pazour G.J."/>
            <person name="Richardson P.M."/>
            <person name="Rynearson T.A."/>
            <person name="Saito M.A."/>
            <person name="Schwartz D.C."/>
            <person name="Thamatrakoln K."/>
            <person name="Valentin K."/>
            <person name="Vardi A."/>
            <person name="Wilkerson F.P."/>
            <person name="Rokhsar D.S."/>
        </authorList>
    </citation>
    <scope>NUCLEOTIDE SEQUENCE [LARGE SCALE GENOMIC DNA]</scope>
    <source>
        <strain evidence="7 8">CCMP1335</strain>
    </source>
</reference>
<dbReference type="Pfam" id="PF00083">
    <property type="entry name" value="Sugar_tr"/>
    <property type="match status" value="1"/>
</dbReference>
<dbReference type="InParanoid" id="B8BZ92"/>
<evidence type="ECO:0000256" key="4">
    <source>
        <dbReference type="ARBA" id="ARBA00023136"/>
    </source>
</evidence>
<reference evidence="7 8" key="2">
    <citation type="journal article" date="2008" name="Nature">
        <title>The Phaeodactylum genome reveals the evolutionary history of diatom genomes.</title>
        <authorList>
            <person name="Bowler C."/>
            <person name="Allen A.E."/>
            <person name="Badger J.H."/>
            <person name="Grimwood J."/>
            <person name="Jabbari K."/>
            <person name="Kuo A."/>
            <person name="Maheswari U."/>
            <person name="Martens C."/>
            <person name="Maumus F."/>
            <person name="Otillar R.P."/>
            <person name="Rayko E."/>
            <person name="Salamov A."/>
            <person name="Vandepoele K."/>
            <person name="Beszteri B."/>
            <person name="Gruber A."/>
            <person name="Heijde M."/>
            <person name="Katinka M."/>
            <person name="Mock T."/>
            <person name="Valentin K."/>
            <person name="Verret F."/>
            <person name="Berges J.A."/>
            <person name="Brownlee C."/>
            <person name="Cadoret J.P."/>
            <person name="Chiovitti A."/>
            <person name="Choi C.J."/>
            <person name="Coesel S."/>
            <person name="De Martino A."/>
            <person name="Detter J.C."/>
            <person name="Durkin C."/>
            <person name="Falciatore A."/>
            <person name="Fournet J."/>
            <person name="Haruta M."/>
            <person name="Huysman M.J."/>
            <person name="Jenkins B.D."/>
            <person name="Jiroutova K."/>
            <person name="Jorgensen R.E."/>
            <person name="Joubert Y."/>
            <person name="Kaplan A."/>
            <person name="Kroger N."/>
            <person name="Kroth P.G."/>
            <person name="La Roche J."/>
            <person name="Lindquist E."/>
            <person name="Lommer M."/>
            <person name="Martin-Jezequel V."/>
            <person name="Lopez P.J."/>
            <person name="Lucas S."/>
            <person name="Mangogna M."/>
            <person name="McGinnis K."/>
            <person name="Medlin L.K."/>
            <person name="Montsant A."/>
            <person name="Oudot-Le Secq M.P."/>
            <person name="Napoli C."/>
            <person name="Obornik M."/>
            <person name="Parker M.S."/>
            <person name="Petit J.L."/>
            <person name="Porcel B.M."/>
            <person name="Poulsen N."/>
            <person name="Robison M."/>
            <person name="Rychlewski L."/>
            <person name="Rynearson T.A."/>
            <person name="Schmutz J."/>
            <person name="Shapiro H."/>
            <person name="Siaut M."/>
            <person name="Stanley M."/>
            <person name="Sussman M.R."/>
            <person name="Taylor A.R."/>
            <person name="Vardi A."/>
            <person name="von Dassow P."/>
            <person name="Vyverman W."/>
            <person name="Willis A."/>
            <person name="Wyrwicz L.S."/>
            <person name="Rokhsar D.S."/>
            <person name="Weissenbach J."/>
            <person name="Armbrust E.V."/>
            <person name="Green B.R."/>
            <person name="Van de Peer Y."/>
            <person name="Grigoriev I.V."/>
        </authorList>
    </citation>
    <scope>NUCLEOTIDE SEQUENCE [LARGE SCALE GENOMIC DNA]</scope>
    <source>
        <strain evidence="7 8">CCMP1335</strain>
    </source>
</reference>
<comment type="subcellular location">
    <subcellularLocation>
        <location evidence="1">Membrane</location>
        <topology evidence="1">Multi-pass membrane protein</topology>
    </subcellularLocation>
</comment>
<dbReference type="InterPro" id="IPR004331">
    <property type="entry name" value="SPX_dom"/>
</dbReference>
<dbReference type="AlphaFoldDB" id="B8BZ92"/>
<dbReference type="GeneID" id="7453364"/>
<dbReference type="PROSITE" id="PS51382">
    <property type="entry name" value="SPX"/>
    <property type="match status" value="1"/>
</dbReference>
<sequence length="954" mass="106310">MVGYGDALRKSQRPGWEKAYLDYDGLKHIRHQIEAVLVERDQELTARLGLDGGDRDITQALSFDEGLRKYHELRVQFSTKLHSEIEKISLFSLSRMGELAEAVGALRFRGHGVTTPRVSLDGGDAEDADENSRKTRISFEQDIETTRDGEAIFNFDELGGERATLLPASDKRSVVTASSSRRKSLTPSTPHLFSRSKLVTLLGRQFNEEKDKVGLYSDVGVELLHLLKYTCLNSVGIRKIVKKYEKLLNFYPSIKLADDKMRDEEVLLMPKEVARQFSTLGYARIDQLTNNKDVGTIFASLLDALADSEKSLSASVGMNNDLWDAMPVSFTKGALVKYLIDSNDSQLSLPLLRFECTMSSIHALMEFSNDVSRPFQVFLSKRAMISTGKDRGDVGNADKKALSLLLVFEPDFILDMSESELGEWYRRATRKTSPPKHTKTASFIDFTFVEDSKKWGGVDALSFILNLMSTLLYTVNYYIIAPTANHYAILLGTSGEYGATLIGASSLSAIFAAFIYSIWYTKSSFKSALIFSAVCPFVGNLMYSFAITYDSMKMAFIGRILCGFGSAEVVNRQLISACVSYQTMTKASALFVSVSAAGMSIGPLIAAILDMTAGRDTDIDVKIHLPGAPTLKGIVFDHVTMPGFLMAFLWGLQLLGLMFLFIEPDRINNGVDEGVNETEIKQYGSVSLTERDYTTDQDRVKSSVWARWRDIVAPFNVIIRNAAFPITLYLFAFIELSGEVLISSCSMIVRRYFRWTGSRAGFIIASLGALVLPAHFIVERSSRFYSERRILKLSILFVMVSIVAICNIEGLMLDVIGMVVKHRKSNNEKVKNLKEFVKTSLNHNEFPYDWNVGKVVYITFLSAIFLGSIVMEGVNTSIMSKSVPSELNDSFLNMGLLATLVGTLGRVLGDSMITLSAFFGRHPLHDFVSVTYLPLLPILGLGLYFVNRHYKLLV</sequence>
<evidence type="ECO:0000256" key="5">
    <source>
        <dbReference type="SAM" id="Phobius"/>
    </source>
</evidence>